<reference evidence="1 2" key="1">
    <citation type="journal article" date="2021" name="bioRxiv">
        <title>Chromosome-scale and haplotype-resolved genome assembly of a tetraploid potato cultivar.</title>
        <authorList>
            <person name="Sun H."/>
            <person name="Jiao W.-B."/>
            <person name="Krause K."/>
            <person name="Campoy J.A."/>
            <person name="Goel M."/>
            <person name="Folz-Donahue K."/>
            <person name="Kukat C."/>
            <person name="Huettel B."/>
            <person name="Schneeberger K."/>
        </authorList>
    </citation>
    <scope>NUCLEOTIDE SEQUENCE [LARGE SCALE GENOMIC DNA]</scope>
    <source>
        <strain evidence="1">SolTubOtavaFocal</strain>
        <tissue evidence="1">Leaves</tissue>
    </source>
</reference>
<accession>A0ABQ7UEL1</accession>
<keyword evidence="2" id="KW-1185">Reference proteome</keyword>
<proteinExistence type="predicted"/>
<protein>
    <recommendedName>
        <fullName evidence="3">Ulp1 protease family, C-terminal catalytic domain containing protein</fullName>
    </recommendedName>
</protein>
<comment type="caution">
    <text evidence="1">The sequence shown here is derived from an EMBL/GenBank/DDBJ whole genome shotgun (WGS) entry which is preliminary data.</text>
</comment>
<dbReference type="Proteomes" id="UP000826656">
    <property type="component" value="Unassembled WGS sequence"/>
</dbReference>
<evidence type="ECO:0000313" key="2">
    <source>
        <dbReference type="Proteomes" id="UP000826656"/>
    </source>
</evidence>
<evidence type="ECO:0000313" key="1">
    <source>
        <dbReference type="EMBL" id="KAH0744751.1"/>
    </source>
</evidence>
<organism evidence="1 2">
    <name type="scientific">Solanum tuberosum</name>
    <name type="common">Potato</name>
    <dbReference type="NCBI Taxonomy" id="4113"/>
    <lineage>
        <taxon>Eukaryota</taxon>
        <taxon>Viridiplantae</taxon>
        <taxon>Streptophyta</taxon>
        <taxon>Embryophyta</taxon>
        <taxon>Tracheophyta</taxon>
        <taxon>Spermatophyta</taxon>
        <taxon>Magnoliopsida</taxon>
        <taxon>eudicotyledons</taxon>
        <taxon>Gunneridae</taxon>
        <taxon>Pentapetalae</taxon>
        <taxon>asterids</taxon>
        <taxon>lamiids</taxon>
        <taxon>Solanales</taxon>
        <taxon>Solanaceae</taxon>
        <taxon>Solanoideae</taxon>
        <taxon>Solaneae</taxon>
        <taxon>Solanum</taxon>
    </lineage>
</organism>
<gene>
    <name evidence="1" type="ORF">KY290_032744</name>
</gene>
<dbReference type="EMBL" id="JAIVGD010000023">
    <property type="protein sequence ID" value="KAH0744751.1"/>
    <property type="molecule type" value="Genomic_DNA"/>
</dbReference>
<evidence type="ECO:0008006" key="3">
    <source>
        <dbReference type="Google" id="ProtNLM"/>
    </source>
</evidence>
<sequence>MAGMNCILGSDCIRLANYTLRQDFNLSKQMYRLFGMPYVLNVWTYECASSLNPEFAVKVASGIPRICNWRVVVVKLKFGRFMSSIFSENACSNIVPTPDKVEALDLLDIQDSHTLGLSTTAIDAKKVQTKDSSGFENFSTIPHGHLFRRSLRLRPQINQSFSMPDEAPTPVANVSFVHVSSQGQKDKSVYPDIEELKQHMKDYVDNKFEYLVTLIKANHTELMNSRHRKDDQQPKDLAGKSTPCMVEVFGKEGNDGHQTSTFKFDQQPTLPIQMDLANNDQNVGYEDTLKNHQEMKDVSELQSSDENIHHIAETTEHKKGKEVMEDVIRPHFPFEGCEITNRAPYFLIDEYIQWVTRGLLKSHANKKPSDDKYRPRSSSLGFEMMDYVVAFPINKNWFYVMSQPKNCWTDQHIDVVFYYLRKK</sequence>
<dbReference type="PANTHER" id="PTHR48302">
    <property type="entry name" value="ULP1 PROTEASE FAMILY, C-TERMINAL CATALYTIC DOMAIN CONTAINING PROTEIN"/>
    <property type="match status" value="1"/>
</dbReference>
<name>A0ABQ7UEL1_SOLTU</name>
<dbReference type="PANTHER" id="PTHR48302:SF2">
    <property type="entry name" value="DUF1985 DOMAIN-CONTAINING PROTEIN"/>
    <property type="match status" value="1"/>
</dbReference>